<reference evidence="15" key="1">
    <citation type="submission" date="2022-11" db="EMBL/GenBank/DDBJ databases">
        <title>Genome Sequence of Cubamyces cubensis.</title>
        <authorList>
            <person name="Buettner E."/>
        </authorList>
    </citation>
    <scope>NUCLEOTIDE SEQUENCE</scope>
    <source>
        <strain evidence="15">MPL-01</strain>
    </source>
</reference>
<dbReference type="SUPFAM" id="SSF48264">
    <property type="entry name" value="Cytochrome P450"/>
    <property type="match status" value="1"/>
</dbReference>
<keyword evidence="12" id="KW-0472">Membrane</keyword>
<dbReference type="PANTHER" id="PTHR46300">
    <property type="entry name" value="P450, PUTATIVE (EUROFUNG)-RELATED-RELATED"/>
    <property type="match status" value="1"/>
</dbReference>
<accession>A0AAD7X9Q2</accession>
<dbReference type="PANTHER" id="PTHR46300:SF7">
    <property type="entry name" value="P450, PUTATIVE (EUROFUNG)-RELATED"/>
    <property type="match status" value="1"/>
</dbReference>
<evidence type="ECO:0000256" key="7">
    <source>
        <dbReference type="ARBA" id="ARBA00022723"/>
    </source>
</evidence>
<dbReference type="Gene3D" id="1.10.630.10">
    <property type="entry name" value="Cytochrome P450"/>
    <property type="match status" value="1"/>
</dbReference>
<dbReference type="Pfam" id="PF00067">
    <property type="entry name" value="p450"/>
    <property type="match status" value="3"/>
</dbReference>
<evidence type="ECO:0000256" key="10">
    <source>
        <dbReference type="ARBA" id="ARBA00023004"/>
    </source>
</evidence>
<evidence type="ECO:0008006" key="17">
    <source>
        <dbReference type="Google" id="ProtNLM"/>
    </source>
</evidence>
<keyword evidence="8" id="KW-1133">Transmembrane helix</keyword>
<dbReference type="GO" id="GO:0016020">
    <property type="term" value="C:membrane"/>
    <property type="evidence" value="ECO:0007669"/>
    <property type="project" value="UniProtKB-SubCell"/>
</dbReference>
<gene>
    <name evidence="15" type="ORF">ONZ51_g7279</name>
</gene>
<comment type="caution">
    <text evidence="15">The sequence shown here is derived from an EMBL/GenBank/DDBJ whole genome shotgun (WGS) entry which is preliminary data.</text>
</comment>
<proteinExistence type="inferred from homology"/>
<keyword evidence="5 13" id="KW-0349">Heme</keyword>
<dbReference type="InterPro" id="IPR001128">
    <property type="entry name" value="Cyt_P450"/>
</dbReference>
<evidence type="ECO:0000256" key="3">
    <source>
        <dbReference type="ARBA" id="ARBA00005179"/>
    </source>
</evidence>
<evidence type="ECO:0000313" key="15">
    <source>
        <dbReference type="EMBL" id="KAJ8474359.1"/>
    </source>
</evidence>
<comment type="similarity">
    <text evidence="4 14">Belongs to the cytochrome P450 family.</text>
</comment>
<dbReference type="CDD" id="cd11065">
    <property type="entry name" value="CYP64-like"/>
    <property type="match status" value="1"/>
</dbReference>
<dbReference type="InterPro" id="IPR036396">
    <property type="entry name" value="Cyt_P450_sf"/>
</dbReference>
<dbReference type="EMBL" id="JAPEVG010000191">
    <property type="protein sequence ID" value="KAJ8474359.1"/>
    <property type="molecule type" value="Genomic_DNA"/>
</dbReference>
<protein>
    <recommendedName>
        <fullName evidence="17">Cytochrome P450</fullName>
    </recommendedName>
</protein>
<keyword evidence="6" id="KW-0812">Transmembrane</keyword>
<name>A0AAD7X9Q2_9APHY</name>
<keyword evidence="10 13" id="KW-0408">Iron</keyword>
<dbReference type="GO" id="GO:0004497">
    <property type="term" value="F:monooxygenase activity"/>
    <property type="evidence" value="ECO:0007669"/>
    <property type="project" value="UniProtKB-KW"/>
</dbReference>
<evidence type="ECO:0000256" key="8">
    <source>
        <dbReference type="ARBA" id="ARBA00022989"/>
    </source>
</evidence>
<evidence type="ECO:0000256" key="5">
    <source>
        <dbReference type="ARBA" id="ARBA00022617"/>
    </source>
</evidence>
<evidence type="ECO:0000256" key="12">
    <source>
        <dbReference type="ARBA" id="ARBA00023136"/>
    </source>
</evidence>
<evidence type="ECO:0000313" key="16">
    <source>
        <dbReference type="Proteomes" id="UP001215151"/>
    </source>
</evidence>
<evidence type="ECO:0000256" key="14">
    <source>
        <dbReference type="RuleBase" id="RU000461"/>
    </source>
</evidence>
<sequence>MELFSLSGFLLVSSVCALVVYFVKSTVRRHQEVSLPPGPPRLPIIGNALDFPSRNMSKILKGLSDKYGDVVYLEVFGQPMVLLGTHDAAMDLMEKRSYKYSDRPPLDHELPLNECWGRAGWDWAMPLLHYGSWWRRSRRVFHDCFNAGVITRYRPVQTEAIHRFLLRLSTDPTAFPEHIKHFIASSIIRVAYGVDIDKERTPYLAIATDAMAAFAATFVPGKYLVETLPILRFIPGWFPGVQFKKDGKVRTPLVQKLTDTPWDACMAAIVSRLVPLSRRRSLVSRGEGGAPPSVVTDLMERASQLEEPTKTEEIQIAKATAAAAYAGTRVVRVYHSDMIADDDLNHHKGVRIRCEFYHSDTSELPDTPGTAQLYSTLMTLFFAMASYPQVLERAHRELDAVVGSSRLPDFDDAPALPYITAIMKECLRWRIVLPLGLMRRTTEDDEYRGYYIPKGTFIIPNAWWVSLSLAQLLACLIQNVDRAFTRDPRHYPNPEEFKPERYLKDGMIDPDVQDPNDIAFGYGRRACPGREFAEAVLFAVMASILHTFRISPALDERGMPLPLESKMSDGVALSISEPFKCTIAVRSAEAEALINAAN</sequence>
<evidence type="ECO:0000256" key="9">
    <source>
        <dbReference type="ARBA" id="ARBA00023002"/>
    </source>
</evidence>
<keyword evidence="9 14" id="KW-0560">Oxidoreductase</keyword>
<evidence type="ECO:0000256" key="1">
    <source>
        <dbReference type="ARBA" id="ARBA00001971"/>
    </source>
</evidence>
<dbReference type="GO" id="GO:0020037">
    <property type="term" value="F:heme binding"/>
    <property type="evidence" value="ECO:0007669"/>
    <property type="project" value="InterPro"/>
</dbReference>
<evidence type="ECO:0000256" key="13">
    <source>
        <dbReference type="PIRSR" id="PIRSR602401-1"/>
    </source>
</evidence>
<comment type="subcellular location">
    <subcellularLocation>
        <location evidence="2">Membrane</location>
        <topology evidence="2">Single-pass membrane protein</topology>
    </subcellularLocation>
</comment>
<dbReference type="AlphaFoldDB" id="A0AAD7X9Q2"/>
<evidence type="ECO:0000256" key="4">
    <source>
        <dbReference type="ARBA" id="ARBA00010617"/>
    </source>
</evidence>
<dbReference type="PRINTS" id="PR00385">
    <property type="entry name" value="P450"/>
</dbReference>
<dbReference type="PRINTS" id="PR00463">
    <property type="entry name" value="EP450I"/>
</dbReference>
<feature type="binding site" description="axial binding residue" evidence="13">
    <location>
        <position position="527"/>
    </location>
    <ligand>
        <name>heme</name>
        <dbReference type="ChEBI" id="CHEBI:30413"/>
    </ligand>
    <ligandPart>
        <name>Fe</name>
        <dbReference type="ChEBI" id="CHEBI:18248"/>
    </ligandPart>
</feature>
<dbReference type="InterPro" id="IPR017972">
    <property type="entry name" value="Cyt_P450_CS"/>
</dbReference>
<dbReference type="Proteomes" id="UP001215151">
    <property type="component" value="Unassembled WGS sequence"/>
</dbReference>
<dbReference type="InterPro" id="IPR050364">
    <property type="entry name" value="Cytochrome_P450_fung"/>
</dbReference>
<dbReference type="GO" id="GO:0005506">
    <property type="term" value="F:iron ion binding"/>
    <property type="evidence" value="ECO:0007669"/>
    <property type="project" value="InterPro"/>
</dbReference>
<organism evidence="15 16">
    <name type="scientific">Trametes cubensis</name>
    <dbReference type="NCBI Taxonomy" id="1111947"/>
    <lineage>
        <taxon>Eukaryota</taxon>
        <taxon>Fungi</taxon>
        <taxon>Dikarya</taxon>
        <taxon>Basidiomycota</taxon>
        <taxon>Agaricomycotina</taxon>
        <taxon>Agaricomycetes</taxon>
        <taxon>Polyporales</taxon>
        <taxon>Polyporaceae</taxon>
        <taxon>Trametes</taxon>
    </lineage>
</organism>
<keyword evidence="7 13" id="KW-0479">Metal-binding</keyword>
<evidence type="ECO:0000256" key="6">
    <source>
        <dbReference type="ARBA" id="ARBA00022692"/>
    </source>
</evidence>
<keyword evidence="16" id="KW-1185">Reference proteome</keyword>
<dbReference type="InterPro" id="IPR002401">
    <property type="entry name" value="Cyt_P450_E_grp-I"/>
</dbReference>
<keyword evidence="11 14" id="KW-0503">Monooxygenase</keyword>
<comment type="cofactor">
    <cofactor evidence="1 13">
        <name>heme</name>
        <dbReference type="ChEBI" id="CHEBI:30413"/>
    </cofactor>
</comment>
<dbReference type="PROSITE" id="PS00086">
    <property type="entry name" value="CYTOCHROME_P450"/>
    <property type="match status" value="1"/>
</dbReference>
<dbReference type="GO" id="GO:0016705">
    <property type="term" value="F:oxidoreductase activity, acting on paired donors, with incorporation or reduction of molecular oxygen"/>
    <property type="evidence" value="ECO:0007669"/>
    <property type="project" value="InterPro"/>
</dbReference>
<evidence type="ECO:0000256" key="2">
    <source>
        <dbReference type="ARBA" id="ARBA00004167"/>
    </source>
</evidence>
<evidence type="ECO:0000256" key="11">
    <source>
        <dbReference type="ARBA" id="ARBA00023033"/>
    </source>
</evidence>
<comment type="pathway">
    <text evidence="3">Secondary metabolite biosynthesis.</text>
</comment>